<keyword evidence="1 5" id="KW-1003">Cell membrane</keyword>
<dbReference type="InterPro" id="IPR003494">
    <property type="entry name" value="SHS2_FtsA"/>
</dbReference>
<dbReference type="PANTHER" id="PTHR32432">
    <property type="entry name" value="CELL DIVISION PROTEIN FTSA-RELATED"/>
    <property type="match status" value="1"/>
</dbReference>
<dbReference type="SMART" id="SM00842">
    <property type="entry name" value="FtsA"/>
    <property type="match status" value="1"/>
</dbReference>
<evidence type="ECO:0000256" key="6">
    <source>
        <dbReference type="PIRNR" id="PIRNR003101"/>
    </source>
</evidence>
<name>A0A0G1YPD8_9BACT</name>
<dbReference type="Proteomes" id="UP000033965">
    <property type="component" value="Unassembled WGS sequence"/>
</dbReference>
<comment type="similarity">
    <text evidence="5 6">Belongs to the FtsA/MreB family.</text>
</comment>
<proteinExistence type="inferred from homology"/>
<dbReference type="PANTHER" id="PTHR32432:SF4">
    <property type="entry name" value="CELL DIVISION PROTEIN FTSA"/>
    <property type="match status" value="1"/>
</dbReference>
<dbReference type="GO" id="GO:0009898">
    <property type="term" value="C:cytoplasmic side of plasma membrane"/>
    <property type="evidence" value="ECO:0007669"/>
    <property type="project" value="UniProtKB-UniRule"/>
</dbReference>
<keyword evidence="3 5" id="KW-0472">Membrane</keyword>
<dbReference type="InterPro" id="IPR050696">
    <property type="entry name" value="FtsA/MreB"/>
</dbReference>
<dbReference type="InterPro" id="IPR043129">
    <property type="entry name" value="ATPase_NBD"/>
</dbReference>
<dbReference type="HAMAP" id="MF_02033">
    <property type="entry name" value="FtsA"/>
    <property type="match status" value="1"/>
</dbReference>
<dbReference type="Gene3D" id="3.30.420.40">
    <property type="match status" value="2"/>
</dbReference>
<comment type="subcellular location">
    <subcellularLocation>
        <location evidence="5">Cell membrane</location>
        <topology evidence="5">Peripheral membrane protein</topology>
        <orientation evidence="5">Cytoplasmic side</orientation>
    </subcellularLocation>
    <text evidence="5">Localizes to the Z ring in an FtsZ-dependent manner. Targeted to the membrane through a conserved C-terminal amphipathic helix.</text>
</comment>
<sequence length="403" mass="43519">MIKGQIICGLDIGTNTVKVLVALKRPEDKELEIIGQAEAPNSGMRKGVVIKSNEVSQNIRQALDFCRESRQEGREKKATRVVINIGGSHLAFLPSRGLASVSRADQKISEIDVERALQASRTISLPANQEIIDVFPQEFIIDGQAGIKEVEGLRGIRLEAKTLCLTVFSPYLKNLTEAVLGANVEVEDVLPSILASAQAVLDPKEKELGVAVVEIGAGTTGLAVFEEGSLIHATIFPLGSNDITNDIAIVLKIDIEDAEKIKKEFSGFGLRKVSLSRDKKRSGQSFSQKTLTRVIEARTKEIFGEVNKELKRINKNKLPGGIVLTGGGAKMVKIVDLAKKEMKLPGRLGLPRGFAPGLDDSAWATVAGLVLEGAKALEDEQGLSLSEKGILKKIKGIFKIFLP</sequence>
<dbReference type="PIRSF" id="PIRSF003101">
    <property type="entry name" value="FtsA"/>
    <property type="match status" value="1"/>
</dbReference>
<feature type="domain" description="SHS2" evidence="7">
    <location>
        <begin position="7"/>
        <end position="200"/>
    </location>
</feature>
<accession>A0A0G1YPD8</accession>
<comment type="caution">
    <text evidence="8">The sequence shown here is derived from an EMBL/GenBank/DDBJ whole genome shotgun (WGS) entry which is preliminary data.</text>
</comment>
<dbReference type="NCBIfam" id="TIGR01174">
    <property type="entry name" value="ftsA"/>
    <property type="match status" value="1"/>
</dbReference>
<evidence type="ECO:0000256" key="5">
    <source>
        <dbReference type="HAMAP-Rule" id="MF_02033"/>
    </source>
</evidence>
<evidence type="ECO:0000259" key="7">
    <source>
        <dbReference type="SMART" id="SM00842"/>
    </source>
</evidence>
<comment type="subunit">
    <text evidence="5">Self-interacts. Interacts with FtsZ.</text>
</comment>
<dbReference type="PATRIC" id="fig|1618669.3.peg.461"/>
<evidence type="ECO:0000313" key="9">
    <source>
        <dbReference type="Proteomes" id="UP000033965"/>
    </source>
</evidence>
<dbReference type="AlphaFoldDB" id="A0A0G1YPD8"/>
<evidence type="ECO:0000256" key="2">
    <source>
        <dbReference type="ARBA" id="ARBA00022618"/>
    </source>
</evidence>
<keyword evidence="2 5" id="KW-0132">Cell division</keyword>
<evidence type="ECO:0000313" key="8">
    <source>
        <dbReference type="EMBL" id="KKW08224.1"/>
    </source>
</evidence>
<dbReference type="GO" id="GO:0032153">
    <property type="term" value="C:cell division site"/>
    <property type="evidence" value="ECO:0007669"/>
    <property type="project" value="UniProtKB-UniRule"/>
</dbReference>
<reference evidence="8 9" key="1">
    <citation type="journal article" date="2015" name="Nature">
        <title>rRNA introns, odd ribosomes, and small enigmatic genomes across a large radiation of phyla.</title>
        <authorList>
            <person name="Brown C.T."/>
            <person name="Hug L.A."/>
            <person name="Thomas B.C."/>
            <person name="Sharon I."/>
            <person name="Castelle C.J."/>
            <person name="Singh A."/>
            <person name="Wilkins M.J."/>
            <person name="Williams K.H."/>
            <person name="Banfield J.F."/>
        </authorList>
    </citation>
    <scope>NUCLEOTIDE SEQUENCE [LARGE SCALE GENOMIC DNA]</scope>
</reference>
<dbReference type="Pfam" id="PF02491">
    <property type="entry name" value="SHS2_FTSA"/>
    <property type="match status" value="1"/>
</dbReference>
<dbReference type="SUPFAM" id="SSF53067">
    <property type="entry name" value="Actin-like ATPase domain"/>
    <property type="match status" value="2"/>
</dbReference>
<organism evidence="8 9">
    <name type="scientific">Candidatus Kaiserbacteria bacterium GW2011_GWA2_49_19</name>
    <dbReference type="NCBI Taxonomy" id="1618669"/>
    <lineage>
        <taxon>Bacteria</taxon>
        <taxon>Candidatus Kaiseribacteriota</taxon>
    </lineage>
</organism>
<comment type="function">
    <text evidence="5 6">Cell division protein that is involved in the assembly of the Z ring. May serve as a membrane anchor for the Z ring.</text>
</comment>
<dbReference type="CDD" id="cd24048">
    <property type="entry name" value="ASKHA_NBD_FtsA"/>
    <property type="match status" value="1"/>
</dbReference>
<evidence type="ECO:0000256" key="3">
    <source>
        <dbReference type="ARBA" id="ARBA00023136"/>
    </source>
</evidence>
<protein>
    <recommendedName>
        <fullName evidence="5 6">Cell division protein FtsA</fullName>
    </recommendedName>
</protein>
<gene>
    <name evidence="5" type="primary">ftsA</name>
    <name evidence="8" type="ORF">UY44_C0014G0011</name>
</gene>
<dbReference type="Pfam" id="PF14450">
    <property type="entry name" value="FtsA"/>
    <property type="match status" value="1"/>
</dbReference>
<keyword evidence="4 5" id="KW-0131">Cell cycle</keyword>
<dbReference type="GO" id="GO:0043093">
    <property type="term" value="P:FtsZ-dependent cytokinesis"/>
    <property type="evidence" value="ECO:0007669"/>
    <property type="project" value="UniProtKB-UniRule"/>
</dbReference>
<evidence type="ECO:0000256" key="4">
    <source>
        <dbReference type="ARBA" id="ARBA00023306"/>
    </source>
</evidence>
<dbReference type="EMBL" id="LCPZ01000014">
    <property type="protein sequence ID" value="KKW08224.1"/>
    <property type="molecule type" value="Genomic_DNA"/>
</dbReference>
<dbReference type="InterPro" id="IPR020823">
    <property type="entry name" value="Cell_div_FtsA"/>
</dbReference>
<evidence type="ECO:0000256" key="1">
    <source>
        <dbReference type="ARBA" id="ARBA00022475"/>
    </source>
</evidence>